<dbReference type="PhylomeDB" id="A0A0D2X4W3"/>
<dbReference type="GO" id="GO:0016192">
    <property type="term" value="P:vesicle-mediated transport"/>
    <property type="evidence" value="ECO:0007669"/>
    <property type="project" value="InterPro"/>
</dbReference>
<dbReference type="PANTHER" id="PTHR10529">
    <property type="entry name" value="AP COMPLEX SUBUNIT MU"/>
    <property type="match status" value="1"/>
</dbReference>
<dbReference type="eggNOG" id="KOG0937">
    <property type="taxonomic scope" value="Eukaryota"/>
</dbReference>
<evidence type="ECO:0000256" key="1">
    <source>
        <dbReference type="ARBA" id="ARBA00004308"/>
    </source>
</evidence>
<protein>
    <submittedName>
        <fullName evidence="7">Clathrin adaptor complexe medium subunit</fullName>
    </submittedName>
</protein>
<dbReference type="GO" id="GO:0006886">
    <property type="term" value="P:intracellular protein transport"/>
    <property type="evidence" value="ECO:0007669"/>
    <property type="project" value="UniProtKB-UniRule"/>
</dbReference>
<dbReference type="InterPro" id="IPR011012">
    <property type="entry name" value="Longin-like_dom_sf"/>
</dbReference>
<keyword evidence="3 5" id="KW-0653">Protein transport</keyword>
<dbReference type="STRING" id="595528.A0A0D2X4W3"/>
<evidence type="ECO:0000256" key="5">
    <source>
        <dbReference type="PIRNR" id="PIRNR005992"/>
    </source>
</evidence>
<dbReference type="Gene3D" id="3.30.450.60">
    <property type="match status" value="1"/>
</dbReference>
<dbReference type="SUPFAM" id="SSF64356">
    <property type="entry name" value="SNARE-like"/>
    <property type="match status" value="1"/>
</dbReference>
<proteinExistence type="inferred from homology"/>
<dbReference type="InterPro" id="IPR050431">
    <property type="entry name" value="Adaptor_comp_med_subunit"/>
</dbReference>
<dbReference type="OMA" id="DYGYIQN"/>
<organism evidence="7 8">
    <name type="scientific">Capsaspora owczarzaki (strain ATCC 30864)</name>
    <dbReference type="NCBI Taxonomy" id="595528"/>
    <lineage>
        <taxon>Eukaryota</taxon>
        <taxon>Filasterea</taxon>
        <taxon>Capsaspora</taxon>
    </lineage>
</organism>
<keyword evidence="8" id="KW-1185">Reference proteome</keyword>
<name>A0A0D2X4W3_CAPO3</name>
<dbReference type="FunFam" id="3.30.450.60:FF:000002">
    <property type="entry name" value="AP-2 complex subunit mu, putative"/>
    <property type="match status" value="1"/>
</dbReference>
<evidence type="ECO:0000256" key="3">
    <source>
        <dbReference type="ARBA" id="ARBA00022927"/>
    </source>
</evidence>
<dbReference type="AlphaFoldDB" id="A0A0D2X4W3"/>
<reference evidence="8" key="1">
    <citation type="submission" date="2011-02" db="EMBL/GenBank/DDBJ databases">
        <title>The Genome Sequence of Capsaspora owczarzaki ATCC 30864.</title>
        <authorList>
            <person name="Russ C."/>
            <person name="Cuomo C."/>
            <person name="Burger G."/>
            <person name="Gray M.W."/>
            <person name="Holland P.W.H."/>
            <person name="King N."/>
            <person name="Lang F.B.F."/>
            <person name="Roger A.J."/>
            <person name="Ruiz-Trillo I."/>
            <person name="Young S.K."/>
            <person name="Zeng Q."/>
            <person name="Gargeya S."/>
            <person name="Alvarado L."/>
            <person name="Berlin A."/>
            <person name="Chapman S.B."/>
            <person name="Chen Z."/>
            <person name="Freedman E."/>
            <person name="Gellesch M."/>
            <person name="Goldberg J."/>
            <person name="Griggs A."/>
            <person name="Gujja S."/>
            <person name="Heilman E."/>
            <person name="Heiman D."/>
            <person name="Howarth C."/>
            <person name="Mehta T."/>
            <person name="Neiman D."/>
            <person name="Pearson M."/>
            <person name="Roberts A."/>
            <person name="Saif S."/>
            <person name="Shea T."/>
            <person name="Shenoy N."/>
            <person name="Sisk P."/>
            <person name="Stolte C."/>
            <person name="Sykes S."/>
            <person name="White J."/>
            <person name="Yandava C."/>
            <person name="Haas B."/>
            <person name="Nusbaum C."/>
            <person name="Birren B."/>
        </authorList>
    </citation>
    <scope>NUCLEOTIDE SEQUENCE</scope>
    <source>
        <strain evidence="8">ATCC 30864</strain>
    </source>
</reference>
<dbReference type="Gene3D" id="2.60.40.1170">
    <property type="entry name" value="Mu homology domain, subdomain B"/>
    <property type="match status" value="2"/>
</dbReference>
<dbReference type="GO" id="GO:0012505">
    <property type="term" value="C:endomembrane system"/>
    <property type="evidence" value="ECO:0007669"/>
    <property type="project" value="UniProtKB-SubCell"/>
</dbReference>
<dbReference type="InParanoid" id="A0A0D2X4W3"/>
<evidence type="ECO:0000256" key="2">
    <source>
        <dbReference type="ARBA" id="ARBA00022448"/>
    </source>
</evidence>
<sequence>MLSQFFVLSARGDTLILKDYRGDVVRGTPEMFFRKLKSWPGGEAPPAFNIESIQFLYVKRNGLLFCCSTKFNVAPAFVLDFLNRVASVFTDYCGVLNEESLKRNFVLVYELLDEMLDFGYPQGSSTEMLKTFVYNTPIAVPADPTDMTLGSAGGVLGALSRAAVATSAEQVSRPATASNQPIAVSYDQARTRRNEVFVDLIEKLTVLVGSNGAVLRSDVDGMLKFKSFLSGSPTIRIGLNDDLVVKAHAGGDAGGRAGSVVLDDVNFHESVSLQKFEQDQTIAFVPTDGEVVLMNYRLTRELPLPFRITPFVEQVSGTRIDLVLKLRCEVPRNIAANQMVVRIPLPKSTNSCTFEIAHGVGQSAEYKANDKTAIWTLRRVNGSSEQVIRCKMFVPDASIVPALRREMGPISMTFEIPMHICSGLQIRYLRVFEKTSSYAPSFRWVRVVTQSDSYVVRI</sequence>
<dbReference type="CDD" id="cd14838">
    <property type="entry name" value="AP4_Mu_N"/>
    <property type="match status" value="1"/>
</dbReference>
<dbReference type="Pfam" id="PF00928">
    <property type="entry name" value="Adap_comp_sub"/>
    <property type="match status" value="1"/>
</dbReference>
<evidence type="ECO:0000256" key="4">
    <source>
        <dbReference type="ARBA" id="ARBA00023136"/>
    </source>
</evidence>
<gene>
    <name evidence="7" type="ORF">CAOG_007031</name>
</gene>
<dbReference type="PRINTS" id="PR00314">
    <property type="entry name" value="CLATHRINADPT"/>
</dbReference>
<evidence type="ECO:0000313" key="8">
    <source>
        <dbReference type="Proteomes" id="UP000008743"/>
    </source>
</evidence>
<dbReference type="Proteomes" id="UP000008743">
    <property type="component" value="Unassembled WGS sequence"/>
</dbReference>
<dbReference type="PROSITE" id="PS51072">
    <property type="entry name" value="MHD"/>
    <property type="match status" value="1"/>
</dbReference>
<keyword evidence="4" id="KW-0472">Membrane</keyword>
<dbReference type="EMBL" id="KE346372">
    <property type="protein sequence ID" value="KJE96759.1"/>
    <property type="molecule type" value="Genomic_DNA"/>
</dbReference>
<evidence type="ECO:0000259" key="6">
    <source>
        <dbReference type="PROSITE" id="PS51072"/>
    </source>
</evidence>
<dbReference type="CDD" id="cd09253">
    <property type="entry name" value="AP-4_Mu4_Cterm"/>
    <property type="match status" value="1"/>
</dbReference>
<dbReference type="SUPFAM" id="SSF49447">
    <property type="entry name" value="Second domain of Mu2 adaptin subunit (ap50) of ap2 adaptor"/>
    <property type="match status" value="1"/>
</dbReference>
<dbReference type="PIRSF" id="PIRSF005992">
    <property type="entry name" value="Clathrin_mu"/>
    <property type="match status" value="1"/>
</dbReference>
<dbReference type="RefSeq" id="XP_004343755.1">
    <property type="nucleotide sequence ID" value="XM_004343705.2"/>
</dbReference>
<dbReference type="InterPro" id="IPR028565">
    <property type="entry name" value="MHD"/>
</dbReference>
<dbReference type="OrthoDB" id="10259133at2759"/>
<dbReference type="GO" id="GO:0030131">
    <property type="term" value="C:clathrin adaptor complex"/>
    <property type="evidence" value="ECO:0007669"/>
    <property type="project" value="UniProtKB-UniRule"/>
</dbReference>
<keyword evidence="2 5" id="KW-0813">Transport</keyword>
<accession>A0A0D2X4W3</accession>
<comment type="similarity">
    <text evidence="5">Belongs to the adaptor complexes medium subunit family.</text>
</comment>
<comment type="subcellular location">
    <subcellularLocation>
        <location evidence="1">Endomembrane system</location>
    </subcellularLocation>
</comment>
<feature type="domain" description="MHD" evidence="6">
    <location>
        <begin position="193"/>
        <end position="457"/>
    </location>
</feature>
<dbReference type="InterPro" id="IPR001392">
    <property type="entry name" value="Clathrin_mu"/>
</dbReference>
<dbReference type="InterPro" id="IPR036168">
    <property type="entry name" value="AP2_Mu_C_sf"/>
</dbReference>
<evidence type="ECO:0000313" key="7">
    <source>
        <dbReference type="EMBL" id="KJE96759.1"/>
    </source>
</evidence>